<organism evidence="2 3">
    <name type="scientific">Flavobacterium anhuiense</name>
    <dbReference type="NCBI Taxonomy" id="459526"/>
    <lineage>
        <taxon>Bacteria</taxon>
        <taxon>Pseudomonadati</taxon>
        <taxon>Bacteroidota</taxon>
        <taxon>Flavobacteriia</taxon>
        <taxon>Flavobacteriales</taxon>
        <taxon>Flavobacteriaceae</taxon>
        <taxon>Flavobacterium</taxon>
    </lineage>
</organism>
<keyword evidence="1" id="KW-0472">Membrane</keyword>
<comment type="caution">
    <text evidence="2">The sequence shown here is derived from an EMBL/GenBank/DDBJ whole genome shotgun (WGS) entry which is preliminary data.</text>
</comment>
<protein>
    <submittedName>
        <fullName evidence="2">Uncharacterized protein</fullName>
    </submittedName>
</protein>
<dbReference type="Proteomes" id="UP000290433">
    <property type="component" value="Unassembled WGS sequence"/>
</dbReference>
<evidence type="ECO:0000256" key="1">
    <source>
        <dbReference type="SAM" id="Phobius"/>
    </source>
</evidence>
<sequence>MPNRTPIKRHIRTRIIWMVTIISVTAIHIRWACIWSISWTNYSISVIANMNAIVNININVISVSVNRIAAYISISVAYIVAVDSIVSIYSVIPVGIVGWSCNLSPRIISTRSGCCRPRRCCGS</sequence>
<evidence type="ECO:0000313" key="2">
    <source>
        <dbReference type="EMBL" id="RYJ38452.1"/>
    </source>
</evidence>
<accession>A0A444VY61</accession>
<feature type="transmembrane region" description="Helical" evidence="1">
    <location>
        <begin position="15"/>
        <end position="37"/>
    </location>
</feature>
<gene>
    <name evidence="2" type="ORF">NU08_2429</name>
</gene>
<evidence type="ECO:0000313" key="3">
    <source>
        <dbReference type="Proteomes" id="UP000290433"/>
    </source>
</evidence>
<proteinExistence type="predicted"/>
<dbReference type="AlphaFoldDB" id="A0A444VY61"/>
<name>A0A444VY61_9FLAO</name>
<keyword evidence="1" id="KW-0812">Transmembrane</keyword>
<feature type="transmembrane region" description="Helical" evidence="1">
    <location>
        <begin position="43"/>
        <end position="61"/>
    </location>
</feature>
<keyword evidence="1" id="KW-1133">Transmembrane helix</keyword>
<feature type="transmembrane region" description="Helical" evidence="1">
    <location>
        <begin position="68"/>
        <end position="92"/>
    </location>
</feature>
<dbReference type="EMBL" id="JUIV01000008">
    <property type="protein sequence ID" value="RYJ38452.1"/>
    <property type="molecule type" value="Genomic_DNA"/>
</dbReference>
<reference evidence="2 3" key="1">
    <citation type="submission" date="2014-12" db="EMBL/GenBank/DDBJ databases">
        <title>Genome sequence of Flavobacterium anhuiense RCM74.</title>
        <authorList>
            <person name="Kim J.F."/>
            <person name="Song J.Y."/>
            <person name="Kwak M.-J."/>
            <person name="Lee S.-W."/>
        </authorList>
    </citation>
    <scope>NUCLEOTIDE SEQUENCE [LARGE SCALE GENOMIC DNA]</scope>
    <source>
        <strain evidence="2 3">RCM74</strain>
    </source>
</reference>